<feature type="transmembrane region" description="Helical" evidence="6">
    <location>
        <begin position="301"/>
        <end position="323"/>
    </location>
</feature>
<name>A0A6L3T4Y9_9HYPH</name>
<feature type="domain" description="ABC transmembrane type-1" evidence="7">
    <location>
        <begin position="171"/>
        <end position="362"/>
    </location>
</feature>
<dbReference type="EMBL" id="VZZK01000006">
    <property type="protein sequence ID" value="KAB1080209.1"/>
    <property type="molecule type" value="Genomic_DNA"/>
</dbReference>
<evidence type="ECO:0000259" key="7">
    <source>
        <dbReference type="PROSITE" id="PS50928"/>
    </source>
</evidence>
<dbReference type="GO" id="GO:0031460">
    <property type="term" value="P:glycine betaine transport"/>
    <property type="evidence" value="ECO:0007669"/>
    <property type="project" value="TreeGrafter"/>
</dbReference>
<dbReference type="GO" id="GO:0005886">
    <property type="term" value="C:plasma membrane"/>
    <property type="evidence" value="ECO:0007669"/>
    <property type="project" value="UniProtKB-SubCell"/>
</dbReference>
<feature type="transmembrane region" description="Helical" evidence="6">
    <location>
        <begin position="69"/>
        <end position="89"/>
    </location>
</feature>
<dbReference type="OrthoDB" id="9801163at2"/>
<dbReference type="PANTHER" id="PTHR30177">
    <property type="entry name" value="GLYCINE BETAINE/L-PROLINE TRANSPORT SYSTEM PERMEASE PROTEIN PROW"/>
    <property type="match status" value="1"/>
</dbReference>
<evidence type="ECO:0000256" key="6">
    <source>
        <dbReference type="RuleBase" id="RU363032"/>
    </source>
</evidence>
<sequence>MGAILAAIAFLASLYGLPLLRLAANRLVVGDPVFAEGNFGMEIHAAAGLVVAAVLIFGGRRANLGGAGAVTLLLTAVALLALGLGATAADLISGEPPAARASLAAGAWLAFAFLAVALAIAVARAGRSWLGPFSIGAVLLFLIVAGRAGAFDGLSLAVELRARRDTVLDAILQHALLSGGALVLGVLGAGLLALWRRGQGFVEMLVGGIQVVPAVALLGGLVALASGLLHAVPVLRAAGLSALGPFPALVGIAAYLLLPLWRGLRLALRAPDAATLDAATALGLTPGQVLARVRLPIGAPILIGALRVAAVQSIGLATLGALVGAGGLGQVVFDGMAQFAPDLILLGAIPVIGLSLAVESGLSRVERAVRRHAA</sequence>
<keyword evidence="5 6" id="KW-0472">Membrane</keyword>
<gene>
    <name evidence="8" type="ORF">F6X53_07805</name>
</gene>
<feature type="transmembrane region" description="Helical" evidence="6">
    <location>
        <begin position="39"/>
        <end position="57"/>
    </location>
</feature>
<evidence type="ECO:0000313" key="8">
    <source>
        <dbReference type="EMBL" id="KAB1080209.1"/>
    </source>
</evidence>
<dbReference type="AlphaFoldDB" id="A0A6L3T4Y9"/>
<dbReference type="PROSITE" id="PS50928">
    <property type="entry name" value="ABC_TM1"/>
    <property type="match status" value="1"/>
</dbReference>
<keyword evidence="2 6" id="KW-0813">Transport</keyword>
<dbReference type="Gene3D" id="1.10.3720.10">
    <property type="entry name" value="MetI-like"/>
    <property type="match status" value="1"/>
</dbReference>
<dbReference type="InterPro" id="IPR000515">
    <property type="entry name" value="MetI-like"/>
</dbReference>
<organism evidence="8 9">
    <name type="scientific">Methylobacterium soli</name>
    <dbReference type="NCBI Taxonomy" id="553447"/>
    <lineage>
        <taxon>Bacteria</taxon>
        <taxon>Pseudomonadati</taxon>
        <taxon>Pseudomonadota</taxon>
        <taxon>Alphaproteobacteria</taxon>
        <taxon>Hyphomicrobiales</taxon>
        <taxon>Methylobacteriaceae</taxon>
        <taxon>Methylobacterium</taxon>
    </lineage>
</organism>
<evidence type="ECO:0000256" key="3">
    <source>
        <dbReference type="ARBA" id="ARBA00022692"/>
    </source>
</evidence>
<feature type="transmembrane region" description="Helical" evidence="6">
    <location>
        <begin position="237"/>
        <end position="258"/>
    </location>
</feature>
<evidence type="ECO:0000313" key="9">
    <source>
        <dbReference type="Proteomes" id="UP000474159"/>
    </source>
</evidence>
<dbReference type="PANTHER" id="PTHR30177:SF30">
    <property type="entry name" value="GLYCINE BETAINE UPTAKE SYSTEM PERMEASE PROTEIN YEHY"/>
    <property type="match status" value="1"/>
</dbReference>
<proteinExistence type="inferred from homology"/>
<evidence type="ECO:0000256" key="2">
    <source>
        <dbReference type="ARBA" id="ARBA00022448"/>
    </source>
</evidence>
<protein>
    <recommendedName>
        <fullName evidence="7">ABC transmembrane type-1 domain-containing protein</fullName>
    </recommendedName>
</protein>
<keyword evidence="4 6" id="KW-1133">Transmembrane helix</keyword>
<comment type="subcellular location">
    <subcellularLocation>
        <location evidence="1 6">Cell membrane</location>
        <topology evidence="1 6">Multi-pass membrane protein</topology>
    </subcellularLocation>
</comment>
<dbReference type="InterPro" id="IPR051204">
    <property type="entry name" value="ABC_transp_perm/SBD"/>
</dbReference>
<evidence type="ECO:0000256" key="1">
    <source>
        <dbReference type="ARBA" id="ARBA00004651"/>
    </source>
</evidence>
<feature type="transmembrane region" description="Helical" evidence="6">
    <location>
        <begin position="343"/>
        <end position="362"/>
    </location>
</feature>
<dbReference type="Pfam" id="PF00528">
    <property type="entry name" value="BPD_transp_1"/>
    <property type="match status" value="1"/>
</dbReference>
<feature type="transmembrane region" description="Helical" evidence="6">
    <location>
        <begin position="207"/>
        <end position="231"/>
    </location>
</feature>
<feature type="transmembrane region" description="Helical" evidence="6">
    <location>
        <begin position="129"/>
        <end position="151"/>
    </location>
</feature>
<feature type="transmembrane region" description="Helical" evidence="6">
    <location>
        <begin position="171"/>
        <end position="195"/>
    </location>
</feature>
<feature type="transmembrane region" description="Helical" evidence="6">
    <location>
        <begin position="101"/>
        <end position="122"/>
    </location>
</feature>
<evidence type="ECO:0000256" key="5">
    <source>
        <dbReference type="ARBA" id="ARBA00023136"/>
    </source>
</evidence>
<accession>A0A6L3T4Y9</accession>
<comment type="caution">
    <text evidence="8">The sequence shown here is derived from an EMBL/GenBank/DDBJ whole genome shotgun (WGS) entry which is preliminary data.</text>
</comment>
<reference evidence="8 9" key="1">
    <citation type="submission" date="2019-09" db="EMBL/GenBank/DDBJ databases">
        <title>YIM 48816 draft genome.</title>
        <authorList>
            <person name="Jiang L."/>
        </authorList>
    </citation>
    <scope>NUCLEOTIDE SEQUENCE [LARGE SCALE GENOMIC DNA]</scope>
    <source>
        <strain evidence="8 9">YIM 48816</strain>
    </source>
</reference>
<keyword evidence="9" id="KW-1185">Reference proteome</keyword>
<keyword evidence="3 6" id="KW-0812">Transmembrane</keyword>
<dbReference type="Proteomes" id="UP000474159">
    <property type="component" value="Unassembled WGS sequence"/>
</dbReference>
<dbReference type="SUPFAM" id="SSF161098">
    <property type="entry name" value="MetI-like"/>
    <property type="match status" value="1"/>
</dbReference>
<comment type="similarity">
    <text evidence="6">Belongs to the binding-protein-dependent transport system permease family.</text>
</comment>
<evidence type="ECO:0000256" key="4">
    <source>
        <dbReference type="ARBA" id="ARBA00022989"/>
    </source>
</evidence>
<dbReference type="GO" id="GO:0055085">
    <property type="term" value="P:transmembrane transport"/>
    <property type="evidence" value="ECO:0007669"/>
    <property type="project" value="InterPro"/>
</dbReference>
<dbReference type="InterPro" id="IPR035906">
    <property type="entry name" value="MetI-like_sf"/>
</dbReference>